<protein>
    <submittedName>
        <fullName evidence="1">Uncharacterized protein</fullName>
    </submittedName>
</protein>
<evidence type="ECO:0000313" key="1">
    <source>
        <dbReference type="EMBL" id="MEE2039727.1"/>
    </source>
</evidence>
<accession>A0ABU7KCI3</accession>
<keyword evidence="2" id="KW-1185">Reference proteome</keyword>
<sequence>MSTSAGPSDTGRHGTIALLHLRHEGALPPGVDGTACQQTRVRGPFTLLGGEVTP</sequence>
<dbReference type="EMBL" id="JAUZMY010000022">
    <property type="protein sequence ID" value="MEE2039727.1"/>
    <property type="molecule type" value="Genomic_DNA"/>
</dbReference>
<reference evidence="1 2" key="1">
    <citation type="submission" date="2023-08" db="EMBL/GenBank/DDBJ databases">
        <authorList>
            <person name="Girao M."/>
            <person name="Carvalho M.F."/>
        </authorList>
    </citation>
    <scope>NUCLEOTIDE SEQUENCE [LARGE SCALE GENOMIC DNA]</scope>
    <source>
        <strain evidence="1 2">CT-R113</strain>
    </source>
</reference>
<dbReference type="RefSeq" id="WP_330093494.1">
    <property type="nucleotide sequence ID" value="NZ_JAUZMY010000022.1"/>
</dbReference>
<evidence type="ECO:0000313" key="2">
    <source>
        <dbReference type="Proteomes" id="UP001356095"/>
    </source>
</evidence>
<gene>
    <name evidence="1" type="ORF">Q8791_21130</name>
</gene>
<name>A0ABU7KCI3_9ACTN</name>
<comment type="caution">
    <text evidence="1">The sequence shown here is derived from an EMBL/GenBank/DDBJ whole genome shotgun (WGS) entry which is preliminary data.</text>
</comment>
<dbReference type="Proteomes" id="UP001356095">
    <property type="component" value="Unassembled WGS sequence"/>
</dbReference>
<organism evidence="1 2">
    <name type="scientific">Nocardiopsis codii</name>
    <dbReference type="NCBI Taxonomy" id="3065942"/>
    <lineage>
        <taxon>Bacteria</taxon>
        <taxon>Bacillati</taxon>
        <taxon>Actinomycetota</taxon>
        <taxon>Actinomycetes</taxon>
        <taxon>Streptosporangiales</taxon>
        <taxon>Nocardiopsidaceae</taxon>
        <taxon>Nocardiopsis</taxon>
    </lineage>
</organism>
<proteinExistence type="predicted"/>